<comment type="caution">
    <text evidence="1">The sequence shown here is derived from an EMBL/GenBank/DDBJ whole genome shotgun (WGS) entry which is preliminary data.</text>
</comment>
<evidence type="ECO:0000313" key="1">
    <source>
        <dbReference type="EMBL" id="KGE14236.1"/>
    </source>
</evidence>
<keyword evidence="2" id="KW-1185">Reference proteome</keyword>
<name>A0A0B8T104_9SPHI</name>
<protein>
    <submittedName>
        <fullName evidence="1">Uncharacterized protein</fullName>
    </submittedName>
</protein>
<organism evidence="1 2">
    <name type="scientific">Sphingobacterium deserti</name>
    <dbReference type="NCBI Taxonomy" id="1229276"/>
    <lineage>
        <taxon>Bacteria</taxon>
        <taxon>Pseudomonadati</taxon>
        <taxon>Bacteroidota</taxon>
        <taxon>Sphingobacteriia</taxon>
        <taxon>Sphingobacteriales</taxon>
        <taxon>Sphingobacteriaceae</taxon>
        <taxon>Sphingobacterium</taxon>
    </lineage>
</organism>
<proteinExistence type="predicted"/>
<dbReference type="EMBL" id="JJMU01000029">
    <property type="protein sequence ID" value="KGE14236.1"/>
    <property type="molecule type" value="Genomic_DNA"/>
</dbReference>
<dbReference type="AlphaFoldDB" id="A0A0B8T104"/>
<evidence type="ECO:0000313" key="2">
    <source>
        <dbReference type="Proteomes" id="UP000031802"/>
    </source>
</evidence>
<reference evidence="2" key="1">
    <citation type="submission" date="2014-04" db="EMBL/GenBank/DDBJ databases">
        <title>Whole-Genome optical mapping and complete genome sequence of Sphingobacterium deserti sp. nov., a new spaces isolated from desert in the west of China.</title>
        <authorList>
            <person name="Teng C."/>
            <person name="Zhou Z."/>
            <person name="Li X."/>
            <person name="Chen M."/>
            <person name="Lin M."/>
            <person name="Wang L."/>
            <person name="Su S."/>
            <person name="Zhang C."/>
            <person name="Zhang W."/>
        </authorList>
    </citation>
    <scope>NUCLEOTIDE SEQUENCE [LARGE SCALE GENOMIC DNA]</scope>
    <source>
        <strain evidence="2">ACCC05744</strain>
    </source>
</reference>
<dbReference type="STRING" id="1229276.DI53_2066"/>
<dbReference type="Proteomes" id="UP000031802">
    <property type="component" value="Unassembled WGS sequence"/>
</dbReference>
<accession>A0A0B8T104</accession>
<sequence length="40" mass="4661">MDLVRTVGNVMLFNYLYEAVSKWQPLFYELAGVRLPIQKG</sequence>
<reference evidence="1 2" key="2">
    <citation type="journal article" date="2015" name="PLoS ONE">
        <title>Whole-Genome Optical Mapping and Finished Genome Sequence of Sphingobacterium deserti sp. nov., a New Species Isolated from the Western Desert of China.</title>
        <authorList>
            <person name="Teng C."/>
            <person name="Zhou Z."/>
            <person name="Molnar I."/>
            <person name="Li X."/>
            <person name="Tang R."/>
            <person name="Chen M."/>
            <person name="Wang L."/>
            <person name="Su S."/>
            <person name="Zhang W."/>
            <person name="Lin M."/>
        </authorList>
    </citation>
    <scope>NUCLEOTIDE SEQUENCE [LARGE SCALE GENOMIC DNA]</scope>
    <source>
        <strain evidence="2">ACCC05744</strain>
    </source>
</reference>
<gene>
    <name evidence="1" type="ORF">DI53_2066</name>
</gene>